<evidence type="ECO:0000313" key="4">
    <source>
        <dbReference type="EMBL" id="SFD73124.1"/>
    </source>
</evidence>
<dbReference type="Pfam" id="PF10106">
    <property type="entry name" value="DUF2345"/>
    <property type="match status" value="1"/>
</dbReference>
<feature type="domain" description="Gp5/Type VI secretion system Vgr protein OB-fold" evidence="1">
    <location>
        <begin position="463"/>
        <end position="527"/>
    </location>
</feature>
<gene>
    <name evidence="4" type="ORF">SAMN05216204_1359</name>
</gene>
<dbReference type="Pfam" id="PF13296">
    <property type="entry name" value="T6SS_Vgr"/>
    <property type="match status" value="1"/>
</dbReference>
<dbReference type="Pfam" id="PF04717">
    <property type="entry name" value="Phage_base_V"/>
    <property type="match status" value="1"/>
</dbReference>
<dbReference type="InterPro" id="IPR028244">
    <property type="entry name" value="T6SS_Rhs_Vgr_dom"/>
</dbReference>
<evidence type="ECO:0000259" key="3">
    <source>
        <dbReference type="Pfam" id="PF13296"/>
    </source>
</evidence>
<dbReference type="InterPro" id="IPR017847">
    <property type="entry name" value="T6SS_RhsGE_Vgr_subset"/>
</dbReference>
<reference evidence="5" key="1">
    <citation type="submission" date="2016-10" db="EMBL/GenBank/DDBJ databases">
        <authorList>
            <person name="Varghese N."/>
            <person name="Submissions S."/>
        </authorList>
    </citation>
    <scope>NUCLEOTIDE SEQUENCE [LARGE SCALE GENOMIC DNA]</scope>
    <source>
        <strain evidence="5">CGMCC 1.12041</strain>
    </source>
</reference>
<dbReference type="InterPro" id="IPR018769">
    <property type="entry name" value="VgrG2_DUF2345"/>
</dbReference>
<evidence type="ECO:0000313" key="5">
    <source>
        <dbReference type="Proteomes" id="UP000198639"/>
    </source>
</evidence>
<dbReference type="AlphaFoldDB" id="A0A1I1UQZ7"/>
<dbReference type="Proteomes" id="UP000198639">
    <property type="component" value="Unassembled WGS sequence"/>
</dbReference>
<protein>
    <submittedName>
        <fullName evidence="4">Type VI secretion system Vgr family protein</fullName>
    </submittedName>
</protein>
<dbReference type="OrthoDB" id="1907165at2"/>
<dbReference type="STRING" id="1164594.SAMN05216204_1359"/>
<dbReference type="NCBIfam" id="TIGR03361">
    <property type="entry name" value="VI_Rhs_Vgr"/>
    <property type="match status" value="1"/>
</dbReference>
<dbReference type="Gene3D" id="3.55.50.10">
    <property type="entry name" value="Baseplate protein-like domains"/>
    <property type="match status" value="1"/>
</dbReference>
<evidence type="ECO:0000259" key="2">
    <source>
        <dbReference type="Pfam" id="PF10106"/>
    </source>
</evidence>
<dbReference type="EMBL" id="FOLD01000035">
    <property type="protein sequence ID" value="SFD73124.1"/>
    <property type="molecule type" value="Genomic_DNA"/>
</dbReference>
<name>A0A1I1UQZ7_9BURK</name>
<dbReference type="InterPro" id="IPR037026">
    <property type="entry name" value="Vgr_OB-fold_dom_sf"/>
</dbReference>
<dbReference type="SUPFAM" id="SSF69255">
    <property type="entry name" value="gp5 N-terminal domain-like"/>
    <property type="match status" value="1"/>
</dbReference>
<dbReference type="SUPFAM" id="SSF69279">
    <property type="entry name" value="Phage tail proteins"/>
    <property type="match status" value="2"/>
</dbReference>
<dbReference type="Gene3D" id="2.40.50.230">
    <property type="entry name" value="Gp5 N-terminal domain"/>
    <property type="match status" value="1"/>
</dbReference>
<accession>A0A1I1UQZ7</accession>
<dbReference type="RefSeq" id="WP_091876600.1">
    <property type="nucleotide sequence ID" value="NZ_FOLD01000035.1"/>
</dbReference>
<evidence type="ECO:0000259" key="1">
    <source>
        <dbReference type="Pfam" id="PF04717"/>
    </source>
</evidence>
<organism evidence="4 5">
    <name type="scientific">Massilia yuzhufengensis</name>
    <dbReference type="NCBI Taxonomy" id="1164594"/>
    <lineage>
        <taxon>Bacteria</taxon>
        <taxon>Pseudomonadati</taxon>
        <taxon>Pseudomonadota</taxon>
        <taxon>Betaproteobacteria</taxon>
        <taxon>Burkholderiales</taxon>
        <taxon>Oxalobacteraceae</taxon>
        <taxon>Telluria group</taxon>
        <taxon>Massilia</taxon>
    </lineage>
</organism>
<dbReference type="Pfam" id="PF05954">
    <property type="entry name" value="Phage_GPD"/>
    <property type="match status" value="1"/>
</dbReference>
<feature type="domain" description="DUF2345" evidence="2">
    <location>
        <begin position="745"/>
        <end position="901"/>
    </location>
</feature>
<dbReference type="InterPro" id="IPR006531">
    <property type="entry name" value="Gp5/Vgr_OB"/>
</dbReference>
<feature type="domain" description="Putative type VI secretion system Rhs element associated Vgr" evidence="3">
    <location>
        <begin position="596"/>
        <end position="705"/>
    </location>
</feature>
<keyword evidence="5" id="KW-1185">Reference proteome</keyword>
<proteinExistence type="predicted"/>
<dbReference type="Gene3D" id="4.10.220.110">
    <property type="match status" value="1"/>
</dbReference>
<sequence>MTPALAEQLATASALFSSENRLYELTVGDGSTNPGIGSLLVEAFIADEALNELSVRDVIVLSTSIHVEFEKLLGRPARMEISLADGTRACFQGEVSEVAMLGSDGGFARYRIRLSPWLWRLGQVRNSRVWQDKTVIEIVDSVFGAYLPAARWRWSDETSSFMAVCPPRPYRCQYRESDLAFVRRILAEEGLNWRFERTEDGAGMVLFADSSHRRAVPEDPGSAMEGGIRYHGVSALERQDTVQALVAQRRIHSSLATVLSYDYEAGQIVAAGSPSRFPTSRKLPALEAFDVLGSCAIRGRGLAQDHADVQMEGQEARSQLWRGRSTVRTLCAGTRMTITGTPLQELGEAPAFTLLRVMSVGVNNLPPPAQHALAELFGSIPELLQDVAYSDAPGNLELVIDRAIESGYANCFEAIPAALPWRPQLPWDADSAHPKPTANGSQSAIVIGPDGRDQPHGAEEQYCDRLGRIRIRFHWQENCDASCWVRVAQRAAGGGMGSQFLPRIGHEVMVQFLENDIDQPIVIGSLYNGQGEGGTVPTPGGAAGAERDPACFARANDHMASAQANLADGNSPVWHGASHGSDGHRNAAAQWGMRSKEFGGSGYSQLLFDDTDTQGRIHFKCTHAATELSLGHLIHAADNYRGSFRGLGAALHTNTYGAVRAAGLLVTSYGVRHESVGREPVGENAAPVGLLGQGIALAASLHAAAKAHQTVGYASHDGALQADASVLDKESAPLKAMLASVAGTGEGKLPYSRDPIMTSAAKDGFSASAGQSIQLANGETVVAMSGLDTQFAAGGQTRLQTGQAIGVLGGALKSGDDNVGLQMIAAKDCIDIQAQADGAMVQARDQLEVSSASMRVDLAAAKRISLSTAGGANIVIDGGNITLQCPGTLKAQAGKKSFTDPTKLGFDMPALPRSVCIACLKKSLAAGPAFTMVE</sequence>
<dbReference type="Gene3D" id="2.30.110.50">
    <property type="match status" value="1"/>
</dbReference>